<evidence type="ECO:0000256" key="6">
    <source>
        <dbReference type="ARBA" id="ARBA00035137"/>
    </source>
</evidence>
<sequence>MGSRLEKFGGIYSRLKSLLRSGVISEVDKPIWFDIYTNFPPDREPEYNNPVNPNPVREIFYPEDKVRAKIHAAFQEKLGVINLSDSRSETNSQKWIKLFNNYILEGESEEGAVEKLKQEIFTTDTVTHANDKRMYIKHLLHSENPLAVQDSNEKS</sequence>
<protein>
    <recommendedName>
        <fullName evidence="6">Small ribosomal subunit protein mS23</fullName>
    </recommendedName>
</protein>
<organism evidence="8 9">
    <name type="scientific">Polyplax serrata</name>
    <name type="common">Common mouse louse</name>
    <dbReference type="NCBI Taxonomy" id="468196"/>
    <lineage>
        <taxon>Eukaryota</taxon>
        <taxon>Metazoa</taxon>
        <taxon>Ecdysozoa</taxon>
        <taxon>Arthropoda</taxon>
        <taxon>Hexapoda</taxon>
        <taxon>Insecta</taxon>
        <taxon>Pterygota</taxon>
        <taxon>Neoptera</taxon>
        <taxon>Paraneoptera</taxon>
        <taxon>Psocodea</taxon>
        <taxon>Troctomorpha</taxon>
        <taxon>Phthiraptera</taxon>
        <taxon>Anoplura</taxon>
        <taxon>Polyplacidae</taxon>
        <taxon>Polyplax</taxon>
    </lineage>
</organism>
<proteinExistence type="inferred from homology"/>
<dbReference type="PANTHER" id="PTHR15925:SF2">
    <property type="entry name" value="SMALL RIBOSOMAL SUBUNIT PROTEIN MS23"/>
    <property type="match status" value="1"/>
</dbReference>
<accession>A0ABR1B976</accession>
<dbReference type="PANTHER" id="PTHR15925">
    <property type="entry name" value="MITOCHONDRIAL RIBOSOMAL PROTEIN S23"/>
    <property type="match status" value="1"/>
</dbReference>
<name>A0ABR1B976_POLSC</name>
<evidence type="ECO:0000256" key="3">
    <source>
        <dbReference type="ARBA" id="ARBA00022980"/>
    </source>
</evidence>
<dbReference type="Pfam" id="PF10484">
    <property type="entry name" value="MRP-S23"/>
    <property type="match status" value="1"/>
</dbReference>
<dbReference type="EMBL" id="JAWJWF010000002">
    <property type="protein sequence ID" value="KAK6638348.1"/>
    <property type="molecule type" value="Genomic_DNA"/>
</dbReference>
<evidence type="ECO:0000256" key="1">
    <source>
        <dbReference type="ARBA" id="ARBA00004173"/>
    </source>
</evidence>
<gene>
    <name evidence="8" type="ORF">RUM44_008777</name>
</gene>
<comment type="similarity">
    <text evidence="2">Belongs to the mitochondrion-specific ribosomal protein mS23 family.</text>
</comment>
<feature type="domain" description="Small ribosomal subunit protein mS23 conserved" evidence="7">
    <location>
        <begin position="2"/>
        <end position="119"/>
    </location>
</feature>
<dbReference type="Proteomes" id="UP001359485">
    <property type="component" value="Unassembled WGS sequence"/>
</dbReference>
<keyword evidence="3" id="KW-0689">Ribosomal protein</keyword>
<evidence type="ECO:0000256" key="4">
    <source>
        <dbReference type="ARBA" id="ARBA00023128"/>
    </source>
</evidence>
<dbReference type="InterPro" id="IPR023611">
    <property type="entry name" value="mS23_dom_met"/>
</dbReference>
<evidence type="ECO:0000313" key="9">
    <source>
        <dbReference type="Proteomes" id="UP001359485"/>
    </source>
</evidence>
<dbReference type="InterPro" id="IPR059242">
    <property type="entry name" value="mS23_dom"/>
</dbReference>
<reference evidence="8 9" key="1">
    <citation type="submission" date="2023-09" db="EMBL/GenBank/DDBJ databases">
        <title>Genomes of two closely related lineages of the louse Polyplax serrata with different host specificities.</title>
        <authorList>
            <person name="Martinu J."/>
            <person name="Tarabai H."/>
            <person name="Stefka J."/>
            <person name="Hypsa V."/>
        </authorList>
    </citation>
    <scope>NUCLEOTIDE SEQUENCE [LARGE SCALE GENOMIC DNA]</scope>
    <source>
        <strain evidence="8">98ZLc_SE</strain>
    </source>
</reference>
<comment type="caution">
    <text evidence="8">The sequence shown here is derived from an EMBL/GenBank/DDBJ whole genome shotgun (WGS) entry which is preliminary data.</text>
</comment>
<comment type="subcellular location">
    <subcellularLocation>
        <location evidence="1">Mitochondrion</location>
    </subcellularLocation>
</comment>
<evidence type="ECO:0000259" key="7">
    <source>
        <dbReference type="Pfam" id="PF10484"/>
    </source>
</evidence>
<keyword evidence="9" id="KW-1185">Reference proteome</keyword>
<keyword evidence="5" id="KW-0687">Ribonucleoprotein</keyword>
<dbReference type="InterPro" id="IPR019520">
    <property type="entry name" value="Ribosomal_mS23_met"/>
</dbReference>
<evidence type="ECO:0000313" key="8">
    <source>
        <dbReference type="EMBL" id="KAK6638348.1"/>
    </source>
</evidence>
<evidence type="ECO:0000256" key="2">
    <source>
        <dbReference type="ARBA" id="ARBA00009864"/>
    </source>
</evidence>
<keyword evidence="4" id="KW-0496">Mitochondrion</keyword>
<evidence type="ECO:0000256" key="5">
    <source>
        <dbReference type="ARBA" id="ARBA00023274"/>
    </source>
</evidence>
<dbReference type="CDD" id="cd23701">
    <property type="entry name" value="At1g26750"/>
    <property type="match status" value="1"/>
</dbReference>